<dbReference type="Proteomes" id="UP000301309">
    <property type="component" value="Unassembled WGS sequence"/>
</dbReference>
<dbReference type="SMART" id="SM00421">
    <property type="entry name" value="HTH_LUXR"/>
    <property type="match status" value="1"/>
</dbReference>
<dbReference type="PANTHER" id="PTHR44688">
    <property type="entry name" value="DNA-BINDING TRANSCRIPTIONAL ACTIVATOR DEVR_DOSR"/>
    <property type="match status" value="1"/>
</dbReference>
<dbReference type="PRINTS" id="PR00038">
    <property type="entry name" value="HTHLUXR"/>
</dbReference>
<name>A0A4D4KTN6_STRVO</name>
<organism evidence="6 7">
    <name type="scientific">Streptomyces violaceusniger</name>
    <dbReference type="NCBI Taxonomy" id="68280"/>
    <lineage>
        <taxon>Bacteria</taxon>
        <taxon>Bacillati</taxon>
        <taxon>Actinomycetota</taxon>
        <taxon>Actinomycetes</taxon>
        <taxon>Kitasatosporales</taxon>
        <taxon>Streptomycetaceae</taxon>
        <taxon>Streptomyces</taxon>
        <taxon>Streptomyces violaceusniger group</taxon>
    </lineage>
</organism>
<dbReference type="Gene3D" id="1.10.10.10">
    <property type="entry name" value="Winged helix-like DNA-binding domain superfamily/Winged helix DNA-binding domain"/>
    <property type="match status" value="1"/>
</dbReference>
<proteinExistence type="predicted"/>
<keyword evidence="1" id="KW-0805">Transcription regulation</keyword>
<evidence type="ECO:0000256" key="2">
    <source>
        <dbReference type="ARBA" id="ARBA00023125"/>
    </source>
</evidence>
<dbReference type="AlphaFoldDB" id="A0A4D4KTN6"/>
<dbReference type="Pfam" id="PF00196">
    <property type="entry name" value="GerE"/>
    <property type="match status" value="1"/>
</dbReference>
<dbReference type="InterPro" id="IPR000792">
    <property type="entry name" value="Tscrpt_reg_LuxR_C"/>
</dbReference>
<dbReference type="SUPFAM" id="SSF48452">
    <property type="entry name" value="TPR-like"/>
    <property type="match status" value="1"/>
</dbReference>
<evidence type="ECO:0000256" key="4">
    <source>
        <dbReference type="SAM" id="MobiDB-lite"/>
    </source>
</evidence>
<evidence type="ECO:0000256" key="1">
    <source>
        <dbReference type="ARBA" id="ARBA00023015"/>
    </source>
</evidence>
<dbReference type="SUPFAM" id="SSF46894">
    <property type="entry name" value="C-terminal effector domain of the bipartite response regulators"/>
    <property type="match status" value="1"/>
</dbReference>
<dbReference type="InterPro" id="IPR016032">
    <property type="entry name" value="Sig_transdc_resp-reg_C-effctor"/>
</dbReference>
<keyword evidence="2" id="KW-0238">DNA-binding</keyword>
<keyword evidence="7" id="KW-1185">Reference proteome</keyword>
<keyword evidence="3" id="KW-0804">Transcription</keyword>
<dbReference type="GO" id="GO:0006355">
    <property type="term" value="P:regulation of DNA-templated transcription"/>
    <property type="evidence" value="ECO:0007669"/>
    <property type="project" value="InterPro"/>
</dbReference>
<evidence type="ECO:0000256" key="3">
    <source>
        <dbReference type="ARBA" id="ARBA00023163"/>
    </source>
</evidence>
<dbReference type="CDD" id="cd06170">
    <property type="entry name" value="LuxR_C_like"/>
    <property type="match status" value="1"/>
</dbReference>
<accession>A0A4D4KTN6</accession>
<gene>
    <name evidence="6" type="ORF">SVIO_004400</name>
</gene>
<feature type="domain" description="HTH luxR-type" evidence="5">
    <location>
        <begin position="562"/>
        <end position="627"/>
    </location>
</feature>
<evidence type="ECO:0000313" key="6">
    <source>
        <dbReference type="EMBL" id="GDY49817.1"/>
    </source>
</evidence>
<dbReference type="PROSITE" id="PS00622">
    <property type="entry name" value="HTH_LUXR_1"/>
    <property type="match status" value="1"/>
</dbReference>
<dbReference type="EMBL" id="BJHW01000001">
    <property type="protein sequence ID" value="GDY49817.1"/>
    <property type="molecule type" value="Genomic_DNA"/>
</dbReference>
<dbReference type="InterPro" id="IPR011990">
    <property type="entry name" value="TPR-like_helical_dom_sf"/>
</dbReference>
<dbReference type="Gene3D" id="1.25.40.10">
    <property type="entry name" value="Tetratricopeptide repeat domain"/>
    <property type="match status" value="1"/>
</dbReference>
<dbReference type="PROSITE" id="PS50043">
    <property type="entry name" value="HTH_LUXR_2"/>
    <property type="match status" value="1"/>
</dbReference>
<dbReference type="InterPro" id="IPR036388">
    <property type="entry name" value="WH-like_DNA-bd_sf"/>
</dbReference>
<evidence type="ECO:0000313" key="7">
    <source>
        <dbReference type="Proteomes" id="UP000301309"/>
    </source>
</evidence>
<dbReference type="PANTHER" id="PTHR44688:SF16">
    <property type="entry name" value="DNA-BINDING TRANSCRIPTIONAL ACTIVATOR DEVR_DOSR"/>
    <property type="match status" value="1"/>
</dbReference>
<sequence>MLNQSPEVTRTHLEELEGAGLLDGGAFRHQAVPGFVLGSMDGTRLRRLHLRAGEILLYDGAPATVVARYLVIADDTPSVSQVRVLWHASRQLLVTGHVEEAVACLRLADRADIDGWCRNEVAIALIGTLQWVNPVAAEPEVRRLLAAARKGQVRCCALRLLLAWFLWYDCNWRDPAQELLARIAELCGPGHDHSDMERNFQVLVGFMRPELLGDPALFAASSGAQSGGHRPHQRESPASSPADPTLQHGEPTDYSRSLERGLVAILRLVWEGEMKLADRACAELPDRVPLSGLPAGHAFLAGLHAHVRWSLGDLRTALANAASALNLLPDHSWGIAIGLPLSVLINVHTMLGEVDRAADYLDRPLPAGMQGSFFGALYHMAHGRWLLSTGQASAALEAFLSCPPACKPPHTRGFDLLGWRASAAEAYLALGEFEEARDMARAEIAALGTEPADARGRALTVLAQVDAQERRRAHLEEAERALRPTGSRLSLAGVLTRLSRLDLAEGNTAEARARRNEALDLSHQCGVPEESLDLWPLTSPLPTGLRPLQSVTLDEIVFQQSGGPASSNLSEAEWRVASLAAEGKSNRQIAKKLYVTVSTVEQHLTRVYRKLKVRRRSDLSDLLLSSR</sequence>
<feature type="region of interest" description="Disordered" evidence="4">
    <location>
        <begin position="222"/>
        <end position="254"/>
    </location>
</feature>
<reference evidence="6 7" key="1">
    <citation type="journal article" date="2020" name="Int. J. Syst. Evol. Microbiol.">
        <title>Reclassification of Streptomyces castelarensis and Streptomyces sporoclivatus as later heterotypic synonyms of Streptomyces antimycoticus.</title>
        <authorList>
            <person name="Komaki H."/>
            <person name="Tamura T."/>
        </authorList>
    </citation>
    <scope>NUCLEOTIDE SEQUENCE [LARGE SCALE GENOMIC DNA]</scope>
    <source>
        <strain evidence="6 7">NBRC 13459</strain>
    </source>
</reference>
<dbReference type="GO" id="GO:0003677">
    <property type="term" value="F:DNA binding"/>
    <property type="evidence" value="ECO:0007669"/>
    <property type="project" value="UniProtKB-KW"/>
</dbReference>
<comment type="caution">
    <text evidence="6">The sequence shown here is derived from an EMBL/GenBank/DDBJ whole genome shotgun (WGS) entry which is preliminary data.</text>
</comment>
<evidence type="ECO:0000259" key="5">
    <source>
        <dbReference type="PROSITE" id="PS50043"/>
    </source>
</evidence>
<protein>
    <recommendedName>
        <fullName evidence="5">HTH luxR-type domain-containing protein</fullName>
    </recommendedName>
</protein>